<dbReference type="Proteomes" id="UP000277094">
    <property type="component" value="Unassembled WGS sequence"/>
</dbReference>
<name>A0A3N0DPS7_9ACTN</name>
<dbReference type="OrthoDB" id="4559092at2"/>
<evidence type="ECO:0000313" key="3">
    <source>
        <dbReference type="Proteomes" id="UP000277094"/>
    </source>
</evidence>
<evidence type="ECO:0000259" key="1">
    <source>
        <dbReference type="Pfam" id="PF12728"/>
    </source>
</evidence>
<keyword evidence="2" id="KW-0238">DNA-binding</keyword>
<protein>
    <submittedName>
        <fullName evidence="2">DNA-binding protein</fullName>
    </submittedName>
</protein>
<comment type="caution">
    <text evidence="2">The sequence shown here is derived from an EMBL/GenBank/DDBJ whole genome shotgun (WGS) entry which is preliminary data.</text>
</comment>
<dbReference type="GO" id="GO:0003677">
    <property type="term" value="F:DNA binding"/>
    <property type="evidence" value="ECO:0007669"/>
    <property type="project" value="UniProtKB-KW"/>
</dbReference>
<feature type="domain" description="Helix-turn-helix" evidence="1">
    <location>
        <begin position="27"/>
        <end position="74"/>
    </location>
</feature>
<organism evidence="2 3">
    <name type="scientific">Nocardioides marmorisolisilvae</name>
    <dbReference type="NCBI Taxonomy" id="1542737"/>
    <lineage>
        <taxon>Bacteria</taxon>
        <taxon>Bacillati</taxon>
        <taxon>Actinomycetota</taxon>
        <taxon>Actinomycetes</taxon>
        <taxon>Propionibacteriales</taxon>
        <taxon>Nocardioidaceae</taxon>
        <taxon>Nocardioides</taxon>
    </lineage>
</organism>
<keyword evidence="3" id="KW-1185">Reference proteome</keyword>
<proteinExistence type="predicted"/>
<dbReference type="Pfam" id="PF12728">
    <property type="entry name" value="HTH_17"/>
    <property type="match status" value="1"/>
</dbReference>
<sequence length="80" mass="8176">MDKVEAASTAIAENSDSAGLEGLPVLVSVPRAAQLLGISRSAAYRCAASGDLPTAHLGGRVYVVTAQLRHMLLGRRGCGA</sequence>
<evidence type="ECO:0000313" key="2">
    <source>
        <dbReference type="EMBL" id="RNL77644.1"/>
    </source>
</evidence>
<accession>A0A3N0DPS7</accession>
<dbReference type="AlphaFoldDB" id="A0A3N0DPS7"/>
<gene>
    <name evidence="2" type="ORF">EFL95_16690</name>
</gene>
<dbReference type="InterPro" id="IPR041657">
    <property type="entry name" value="HTH_17"/>
</dbReference>
<reference evidence="2 3" key="1">
    <citation type="submission" date="2018-11" db="EMBL/GenBank/DDBJ databases">
        <authorList>
            <person name="Li F."/>
        </authorList>
    </citation>
    <scope>NUCLEOTIDE SEQUENCE [LARGE SCALE GENOMIC DNA]</scope>
    <source>
        <strain evidence="2 3">KIS18-7</strain>
    </source>
</reference>
<dbReference type="RefSeq" id="WP_123235230.1">
    <property type="nucleotide sequence ID" value="NZ_RJSG01000003.1"/>
</dbReference>
<dbReference type="EMBL" id="RJSG01000003">
    <property type="protein sequence ID" value="RNL77644.1"/>
    <property type="molecule type" value="Genomic_DNA"/>
</dbReference>